<protein>
    <recommendedName>
        <fullName evidence="1">F-box domain-containing protein</fullName>
    </recommendedName>
</protein>
<keyword evidence="3" id="KW-1185">Reference proteome</keyword>
<accession>A0AAJ0M554</accession>
<reference evidence="2" key="1">
    <citation type="journal article" date="2023" name="Mol. Phylogenet. Evol.">
        <title>Genome-scale phylogeny and comparative genomics of the fungal order Sordariales.</title>
        <authorList>
            <person name="Hensen N."/>
            <person name="Bonometti L."/>
            <person name="Westerberg I."/>
            <person name="Brannstrom I.O."/>
            <person name="Guillou S."/>
            <person name="Cros-Aarteil S."/>
            <person name="Calhoun S."/>
            <person name="Haridas S."/>
            <person name="Kuo A."/>
            <person name="Mondo S."/>
            <person name="Pangilinan J."/>
            <person name="Riley R."/>
            <person name="LaButti K."/>
            <person name="Andreopoulos B."/>
            <person name="Lipzen A."/>
            <person name="Chen C."/>
            <person name="Yan M."/>
            <person name="Daum C."/>
            <person name="Ng V."/>
            <person name="Clum A."/>
            <person name="Steindorff A."/>
            <person name="Ohm R.A."/>
            <person name="Martin F."/>
            <person name="Silar P."/>
            <person name="Natvig D.O."/>
            <person name="Lalanne C."/>
            <person name="Gautier V."/>
            <person name="Ament-Velasquez S.L."/>
            <person name="Kruys A."/>
            <person name="Hutchinson M.I."/>
            <person name="Powell A.J."/>
            <person name="Barry K."/>
            <person name="Miller A.N."/>
            <person name="Grigoriev I.V."/>
            <person name="Debuchy R."/>
            <person name="Gladieux P."/>
            <person name="Hiltunen Thoren M."/>
            <person name="Johannesson H."/>
        </authorList>
    </citation>
    <scope>NUCLEOTIDE SEQUENCE</scope>
    <source>
        <strain evidence="2">CBS 333.67</strain>
    </source>
</reference>
<dbReference type="EMBL" id="JAUDZG010000001">
    <property type="protein sequence ID" value="KAK3309451.1"/>
    <property type="molecule type" value="Genomic_DNA"/>
</dbReference>
<dbReference type="Proteomes" id="UP001273166">
    <property type="component" value="Unassembled WGS sequence"/>
</dbReference>
<gene>
    <name evidence="2" type="ORF">B0T15DRAFT_506232</name>
</gene>
<dbReference type="InterPro" id="IPR036047">
    <property type="entry name" value="F-box-like_dom_sf"/>
</dbReference>
<comment type="caution">
    <text evidence="2">The sequence shown here is derived from an EMBL/GenBank/DDBJ whole genome shotgun (WGS) entry which is preliminary data.</text>
</comment>
<dbReference type="InterPro" id="IPR001810">
    <property type="entry name" value="F-box_dom"/>
</dbReference>
<dbReference type="Pfam" id="PF00646">
    <property type="entry name" value="F-box"/>
    <property type="match status" value="1"/>
</dbReference>
<evidence type="ECO:0000259" key="1">
    <source>
        <dbReference type="PROSITE" id="PS50181"/>
    </source>
</evidence>
<evidence type="ECO:0000313" key="3">
    <source>
        <dbReference type="Proteomes" id="UP001273166"/>
    </source>
</evidence>
<feature type="domain" description="F-box" evidence="1">
    <location>
        <begin position="55"/>
        <end position="101"/>
    </location>
</feature>
<name>A0AAJ0M554_9PEZI</name>
<dbReference type="RefSeq" id="XP_062725231.1">
    <property type="nucleotide sequence ID" value="XM_062867559.1"/>
</dbReference>
<dbReference type="CDD" id="cd09917">
    <property type="entry name" value="F-box_SF"/>
    <property type="match status" value="1"/>
</dbReference>
<dbReference type="GeneID" id="87886388"/>
<evidence type="ECO:0000313" key="2">
    <source>
        <dbReference type="EMBL" id="KAK3309451.1"/>
    </source>
</evidence>
<reference evidence="2" key="2">
    <citation type="submission" date="2023-06" db="EMBL/GenBank/DDBJ databases">
        <authorList>
            <consortium name="Lawrence Berkeley National Laboratory"/>
            <person name="Mondo S.J."/>
            <person name="Hensen N."/>
            <person name="Bonometti L."/>
            <person name="Westerberg I."/>
            <person name="Brannstrom I.O."/>
            <person name="Guillou S."/>
            <person name="Cros-Aarteil S."/>
            <person name="Calhoun S."/>
            <person name="Haridas S."/>
            <person name="Kuo A."/>
            <person name="Pangilinan J."/>
            <person name="Riley R."/>
            <person name="Labutti K."/>
            <person name="Andreopoulos B."/>
            <person name="Lipzen A."/>
            <person name="Chen C."/>
            <person name="Yanf M."/>
            <person name="Daum C."/>
            <person name="Ng V."/>
            <person name="Clum A."/>
            <person name="Steindorff A."/>
            <person name="Ohm R."/>
            <person name="Martin F."/>
            <person name="Silar P."/>
            <person name="Natvig D."/>
            <person name="Lalanne C."/>
            <person name="Gautier V."/>
            <person name="Ament-Velasquez S.L."/>
            <person name="Kruys A."/>
            <person name="Hutchinson M.I."/>
            <person name="Powell A.J."/>
            <person name="Barry K."/>
            <person name="Miller A.N."/>
            <person name="Grigoriev I.V."/>
            <person name="Debuchy R."/>
            <person name="Gladieux P."/>
            <person name="Thoren M.H."/>
            <person name="Johannesson H."/>
        </authorList>
    </citation>
    <scope>NUCLEOTIDE SEQUENCE</scope>
    <source>
        <strain evidence="2">CBS 333.67</strain>
    </source>
</reference>
<dbReference type="PROSITE" id="PS50181">
    <property type="entry name" value="FBOX"/>
    <property type="match status" value="1"/>
</dbReference>
<organism evidence="2 3">
    <name type="scientific">Chaetomium strumarium</name>
    <dbReference type="NCBI Taxonomy" id="1170767"/>
    <lineage>
        <taxon>Eukaryota</taxon>
        <taxon>Fungi</taxon>
        <taxon>Dikarya</taxon>
        <taxon>Ascomycota</taxon>
        <taxon>Pezizomycotina</taxon>
        <taxon>Sordariomycetes</taxon>
        <taxon>Sordariomycetidae</taxon>
        <taxon>Sordariales</taxon>
        <taxon>Chaetomiaceae</taxon>
        <taxon>Chaetomium</taxon>
    </lineage>
</organism>
<dbReference type="SUPFAM" id="SSF81383">
    <property type="entry name" value="F-box domain"/>
    <property type="match status" value="1"/>
</dbReference>
<dbReference type="AlphaFoldDB" id="A0AAJ0M554"/>
<sequence>MAIDIPPEQHAALLSVTMFPCEYYDMGLFWRAGETHDPVWLSMTMPFPFPAKASLGNLSALPTEIVGMICCTMDVHSLFRFRQVNRRARAIVSEIPQYRKITTCAIETFHALLFTRIAAHFDLSQFYDTFRARDCHVCGYFGNLLFLPNLRRCCYTCLMTSKQLHAASLYELSNLYPLSEEELGRILPVVHSAPGRYFEDDGVMRTRRKVVSVVDSMRTLHKLGIKQRAEPRRRSFRDVINFPDLTALMTTVHFPYLDRATDTLEFGMLCIGCGNALKYCKVGDRLWAERHHTYTTQQFLEHFQSCREAQELWRTRRGRTDCSSG</sequence>
<proteinExistence type="predicted"/>